<evidence type="ECO:0000313" key="6">
    <source>
        <dbReference type="EMBL" id="GEU75268.1"/>
    </source>
</evidence>
<feature type="domain" description="Retroviral polymerase SH3-like" evidence="5">
    <location>
        <begin position="650"/>
        <end position="695"/>
    </location>
</feature>
<dbReference type="InterPro" id="IPR057670">
    <property type="entry name" value="SH3_retrovirus"/>
</dbReference>
<accession>A0A6L2MMT3</accession>
<name>A0A6L2MMT3_TANCI</name>
<comment type="caution">
    <text evidence="6">The sequence shown here is derived from an EMBL/GenBank/DDBJ whole genome shotgun (WGS) entry which is preliminary data.</text>
</comment>
<evidence type="ECO:0000259" key="3">
    <source>
        <dbReference type="Pfam" id="PF07727"/>
    </source>
</evidence>
<feature type="coiled-coil region" evidence="1">
    <location>
        <begin position="283"/>
        <end position="317"/>
    </location>
</feature>
<feature type="region of interest" description="Disordered" evidence="2">
    <location>
        <begin position="745"/>
        <end position="774"/>
    </location>
</feature>
<dbReference type="Pfam" id="PF25597">
    <property type="entry name" value="SH3_retrovirus"/>
    <property type="match status" value="1"/>
</dbReference>
<proteinExistence type="predicted"/>
<evidence type="ECO:0000259" key="4">
    <source>
        <dbReference type="Pfam" id="PF22936"/>
    </source>
</evidence>
<feature type="domain" description="Reverse transcriptase Ty1/copia-type" evidence="3">
    <location>
        <begin position="949"/>
        <end position="988"/>
    </location>
</feature>
<gene>
    <name evidence="6" type="ORF">Tci_047246</name>
</gene>
<feature type="compositionally biased region" description="Basic and acidic residues" evidence="2">
    <location>
        <begin position="359"/>
        <end position="369"/>
    </location>
</feature>
<keyword evidence="1" id="KW-0175">Coiled coil</keyword>
<reference evidence="6" key="1">
    <citation type="journal article" date="2019" name="Sci. Rep.">
        <title>Draft genome of Tanacetum cinerariifolium, the natural source of mosquito coil.</title>
        <authorList>
            <person name="Yamashiro T."/>
            <person name="Shiraishi A."/>
            <person name="Satake H."/>
            <person name="Nakayama K."/>
        </authorList>
    </citation>
    <scope>NUCLEOTIDE SEQUENCE</scope>
</reference>
<dbReference type="EMBL" id="BKCJ010007049">
    <property type="protein sequence ID" value="GEU75268.1"/>
    <property type="molecule type" value="Genomic_DNA"/>
</dbReference>
<sequence length="988" mass="111561">MTDYSLWEVILNDDSSTPTRVVDGVVQAVAPTTAEQRLDKKNELKARGTLLMALLDKHQLKFNTHKVSKSLTEAIKKRFGGNKETKKVQKTLLKQQYENFSGSSSESLDQIQDRLQKLISQLEILGESLSQEDINLKFLRSLPTKWRTHTIIWRNKTDMEDQSLDDLFNKLKIYETKVKSSSFTSHTLQNISFVSFQNIDSTNESISAVTSDSAASPKPLASILPNVDNLSNEMDLKWQMAMLTMRAGEYVEARLVVYQQNENVVGEDIKLLKLDVMLRDNALVELRKKFEKAKKERDELKNTLEKIQTSLKNLSKLLASQITDKSGLGYDNQVINSIVFDSDELISSKTDESVPTSPVHDRTSVKPVEHPTPTKKLRKDTPKSRGHKYSCNRKDCFVCKSLNHLIKYCDYYEKKMVQKPAWNHALRVNHQNSARMTHPHSKKHVVPTAVLNRSRLVPLNTARPIIIAVPQTTITRSRPVNHVVTKPQSIIRRPINHRSSPKNSNFHQKVTTVKAKQVNAVQGVKGNWVWKPKWQPQQALKDKGVIDSGCSRHMTGNISYISDFEEINRGYVAFGGNPKGGKITGKGKLDFDDVYFVKELKFNRFSVSQMVLVSKPHNKTPYELLLGRTPSIGFMRSFGCLFTILNTLDPLRKFDGKADEGFLVGYFVISKAFRVFNSRTRIVQETIHIHFLENQPNVAGSGPTWLFDIDTLTQSINYQPDVIGNQPNHNADPHNTDADATFDVKESESEVHVSLSGSDKTKKHDDKTKREAKGKSLVDLSTGVRNLSDEFEDFSSNSTNGVNAASAPVTAVEPNSANNTNSFNVAGPSNNAVSPTFEIGRKSSFVDPSQYPDDSNMPALKEIIYSDDEEDVDVEADFSNLETTPQKRSMARMVKEQGGLTQINDEDFHTCMFACFLSQEEPKRVHQALKDSSWIEAMQEDLLQFKMQKVWVLVDLPKGKRAIGSKWVFRNKKDARGIVVRNKARLVA</sequence>
<dbReference type="Pfam" id="PF07727">
    <property type="entry name" value="RVT_2"/>
    <property type="match status" value="1"/>
</dbReference>
<evidence type="ECO:0000259" key="5">
    <source>
        <dbReference type="Pfam" id="PF25597"/>
    </source>
</evidence>
<protein>
    <submittedName>
        <fullName evidence="6">Uncharacterized protein</fullName>
    </submittedName>
</protein>
<feature type="compositionally biased region" description="Basic and acidic residues" evidence="2">
    <location>
        <begin position="759"/>
        <end position="774"/>
    </location>
</feature>
<dbReference type="InterPro" id="IPR013103">
    <property type="entry name" value="RVT_2"/>
</dbReference>
<evidence type="ECO:0000256" key="1">
    <source>
        <dbReference type="SAM" id="Coils"/>
    </source>
</evidence>
<dbReference type="AlphaFoldDB" id="A0A6L2MMT3"/>
<feature type="region of interest" description="Disordered" evidence="2">
    <location>
        <begin position="349"/>
        <end position="387"/>
    </location>
</feature>
<feature type="domain" description="Retrovirus-related Pol polyprotein from transposon TNT 1-94-like beta-barrel" evidence="4">
    <location>
        <begin position="545"/>
        <end position="610"/>
    </location>
</feature>
<feature type="compositionally biased region" description="Basic residues" evidence="2">
    <location>
        <begin position="373"/>
        <end position="387"/>
    </location>
</feature>
<dbReference type="Pfam" id="PF14223">
    <property type="entry name" value="Retrotran_gag_2"/>
    <property type="match status" value="1"/>
</dbReference>
<organism evidence="6">
    <name type="scientific">Tanacetum cinerariifolium</name>
    <name type="common">Dalmatian daisy</name>
    <name type="synonym">Chrysanthemum cinerariifolium</name>
    <dbReference type="NCBI Taxonomy" id="118510"/>
    <lineage>
        <taxon>Eukaryota</taxon>
        <taxon>Viridiplantae</taxon>
        <taxon>Streptophyta</taxon>
        <taxon>Embryophyta</taxon>
        <taxon>Tracheophyta</taxon>
        <taxon>Spermatophyta</taxon>
        <taxon>Magnoliopsida</taxon>
        <taxon>eudicotyledons</taxon>
        <taxon>Gunneridae</taxon>
        <taxon>Pentapetalae</taxon>
        <taxon>asterids</taxon>
        <taxon>campanulids</taxon>
        <taxon>Asterales</taxon>
        <taxon>Asteraceae</taxon>
        <taxon>Asteroideae</taxon>
        <taxon>Anthemideae</taxon>
        <taxon>Anthemidinae</taxon>
        <taxon>Tanacetum</taxon>
    </lineage>
</organism>
<dbReference type="Pfam" id="PF22936">
    <property type="entry name" value="Pol_BBD"/>
    <property type="match status" value="1"/>
</dbReference>
<dbReference type="InterPro" id="IPR054722">
    <property type="entry name" value="PolX-like_BBD"/>
</dbReference>
<evidence type="ECO:0000256" key="2">
    <source>
        <dbReference type="SAM" id="MobiDB-lite"/>
    </source>
</evidence>